<feature type="compositionally biased region" description="Pro residues" evidence="1">
    <location>
        <begin position="192"/>
        <end position="214"/>
    </location>
</feature>
<evidence type="ECO:0000256" key="1">
    <source>
        <dbReference type="SAM" id="MobiDB-lite"/>
    </source>
</evidence>
<dbReference type="Proteomes" id="UP000807342">
    <property type="component" value="Unassembled WGS sequence"/>
</dbReference>
<proteinExistence type="predicted"/>
<organism evidence="2 3">
    <name type="scientific">Macrolepiota fuliginosa MF-IS2</name>
    <dbReference type="NCBI Taxonomy" id="1400762"/>
    <lineage>
        <taxon>Eukaryota</taxon>
        <taxon>Fungi</taxon>
        <taxon>Dikarya</taxon>
        <taxon>Basidiomycota</taxon>
        <taxon>Agaricomycotina</taxon>
        <taxon>Agaricomycetes</taxon>
        <taxon>Agaricomycetidae</taxon>
        <taxon>Agaricales</taxon>
        <taxon>Agaricineae</taxon>
        <taxon>Agaricaceae</taxon>
        <taxon>Macrolepiota</taxon>
    </lineage>
</organism>
<protein>
    <submittedName>
        <fullName evidence="2">Uncharacterized protein</fullName>
    </submittedName>
</protein>
<feature type="region of interest" description="Disordered" evidence="1">
    <location>
        <begin position="426"/>
        <end position="472"/>
    </location>
</feature>
<dbReference type="OrthoDB" id="3194584at2759"/>
<dbReference type="Gene3D" id="1.10.10.60">
    <property type="entry name" value="Homeodomain-like"/>
    <property type="match status" value="1"/>
</dbReference>
<feature type="compositionally biased region" description="Acidic residues" evidence="1">
    <location>
        <begin position="333"/>
        <end position="343"/>
    </location>
</feature>
<feature type="compositionally biased region" description="Polar residues" evidence="1">
    <location>
        <begin position="174"/>
        <end position="183"/>
    </location>
</feature>
<feature type="compositionally biased region" description="Basic and acidic residues" evidence="1">
    <location>
        <begin position="344"/>
        <end position="356"/>
    </location>
</feature>
<feature type="region of interest" description="Disordered" evidence="1">
    <location>
        <begin position="116"/>
        <end position="223"/>
    </location>
</feature>
<accession>A0A9P5XSU0</accession>
<sequence length="472" mass="53830">MSSQSHFPQQQPQLNPGWMNQMQQFSTGMAAMGFNPVFQQQLFQDALAMSQPVEAADEPLLVQVLLSAKKKKESYKDALNGLHGKNGHSASLWKDYYLDHKDHIDTWINMCLEKEKSQSVDKHTVKPYDRRPQLHAIKRESSPGRIPASAPPAMKRRKHSTPSTSATPGPAMSGRSTLNSLSVPSPVFNDRLPPPHSEIKIPDPPSRSPSPPTKVIPQGRGNKYTDEDRQFFLKFISWRLKQDPSLTRNDLCSMLAEKAPHHTAQSWASHWSNRHDLPDKILAAAHGESLTDEDDDDDDEPEQVRPAKRQPHYRDLSSDEEEEEEGGGNKSEGEEEEEEEDDNDSVKRYTENEMGQKGEPFTDADLYMAAKHAAKYSAWGEMASKDRWERFAEKFQQRSAKSWAEYYRRNEDSILKLRKRIRKEMDNEVLPERCARPSRPLGKRRYTKSDSSESEAEADDGQKRNTADSEDT</sequence>
<feature type="compositionally biased region" description="Acidic residues" evidence="1">
    <location>
        <begin position="290"/>
        <end position="301"/>
    </location>
</feature>
<dbReference type="EMBL" id="MU151051">
    <property type="protein sequence ID" value="KAF9455075.1"/>
    <property type="molecule type" value="Genomic_DNA"/>
</dbReference>
<dbReference type="AlphaFoldDB" id="A0A9P5XSU0"/>
<feature type="region of interest" description="Disordered" evidence="1">
    <location>
        <begin position="289"/>
        <end position="362"/>
    </location>
</feature>
<name>A0A9P5XSU0_9AGAR</name>
<gene>
    <name evidence="2" type="ORF">P691DRAFT_655007</name>
</gene>
<reference evidence="2" key="1">
    <citation type="submission" date="2020-11" db="EMBL/GenBank/DDBJ databases">
        <authorList>
            <consortium name="DOE Joint Genome Institute"/>
            <person name="Ahrendt S."/>
            <person name="Riley R."/>
            <person name="Andreopoulos W."/>
            <person name="Labutti K."/>
            <person name="Pangilinan J."/>
            <person name="Ruiz-Duenas F.J."/>
            <person name="Barrasa J.M."/>
            <person name="Sanchez-Garcia M."/>
            <person name="Camarero S."/>
            <person name="Miyauchi S."/>
            <person name="Serrano A."/>
            <person name="Linde D."/>
            <person name="Babiker R."/>
            <person name="Drula E."/>
            <person name="Ayuso-Fernandez I."/>
            <person name="Pacheco R."/>
            <person name="Padilla G."/>
            <person name="Ferreira P."/>
            <person name="Barriuso J."/>
            <person name="Kellner H."/>
            <person name="Castanera R."/>
            <person name="Alfaro M."/>
            <person name="Ramirez L."/>
            <person name="Pisabarro A.G."/>
            <person name="Kuo A."/>
            <person name="Tritt A."/>
            <person name="Lipzen A."/>
            <person name="He G."/>
            <person name="Yan M."/>
            <person name="Ng V."/>
            <person name="Cullen D."/>
            <person name="Martin F."/>
            <person name="Rosso M.-N."/>
            <person name="Henrissat B."/>
            <person name="Hibbett D."/>
            <person name="Martinez A.T."/>
            <person name="Grigoriev I.V."/>
        </authorList>
    </citation>
    <scope>NUCLEOTIDE SEQUENCE</scope>
    <source>
        <strain evidence="2">MF-IS2</strain>
    </source>
</reference>
<feature type="compositionally biased region" description="Basic and acidic residues" evidence="1">
    <location>
        <begin position="116"/>
        <end position="142"/>
    </location>
</feature>
<evidence type="ECO:0000313" key="2">
    <source>
        <dbReference type="EMBL" id="KAF9455075.1"/>
    </source>
</evidence>
<evidence type="ECO:0000313" key="3">
    <source>
        <dbReference type="Proteomes" id="UP000807342"/>
    </source>
</evidence>
<keyword evidence="3" id="KW-1185">Reference proteome</keyword>
<feature type="compositionally biased region" description="Basic and acidic residues" evidence="1">
    <location>
        <begin position="426"/>
        <end position="435"/>
    </location>
</feature>
<comment type="caution">
    <text evidence="2">The sequence shown here is derived from an EMBL/GenBank/DDBJ whole genome shotgun (WGS) entry which is preliminary data.</text>
</comment>
<feature type="compositionally biased region" description="Basic and acidic residues" evidence="1">
    <location>
        <begin position="460"/>
        <end position="472"/>
    </location>
</feature>